<evidence type="ECO:0000313" key="1">
    <source>
        <dbReference type="EMBL" id="OGM01105.1"/>
    </source>
</evidence>
<dbReference type="AlphaFoldDB" id="A0A1F7WGE1"/>
<proteinExistence type="predicted"/>
<protein>
    <submittedName>
        <fullName evidence="1">Uncharacterized protein</fullName>
    </submittedName>
</protein>
<accession>A0A1F7WGE1</accession>
<gene>
    <name evidence="1" type="ORF">A2480_02965</name>
</gene>
<evidence type="ECO:0000313" key="2">
    <source>
        <dbReference type="Proteomes" id="UP000176988"/>
    </source>
</evidence>
<dbReference type="Proteomes" id="UP000176988">
    <property type="component" value="Unassembled WGS sequence"/>
</dbReference>
<reference evidence="1 2" key="1">
    <citation type="journal article" date="2016" name="Nat. Commun.">
        <title>Thousands of microbial genomes shed light on interconnected biogeochemical processes in an aquifer system.</title>
        <authorList>
            <person name="Anantharaman K."/>
            <person name="Brown C.T."/>
            <person name="Hug L.A."/>
            <person name="Sharon I."/>
            <person name="Castelle C.J."/>
            <person name="Probst A.J."/>
            <person name="Thomas B.C."/>
            <person name="Singh A."/>
            <person name="Wilkins M.J."/>
            <person name="Karaoz U."/>
            <person name="Brodie E.L."/>
            <person name="Williams K.H."/>
            <person name="Hubbard S.S."/>
            <person name="Banfield J.F."/>
        </authorList>
    </citation>
    <scope>NUCLEOTIDE SEQUENCE [LARGE SCALE GENOMIC DNA]</scope>
</reference>
<dbReference type="STRING" id="1802424.A2480_02965"/>
<organism evidence="1 2">
    <name type="scientific">Candidatus Uhrbacteria bacterium RIFOXYC2_FULL_47_19</name>
    <dbReference type="NCBI Taxonomy" id="1802424"/>
    <lineage>
        <taxon>Bacteria</taxon>
        <taxon>Candidatus Uhriibacteriota</taxon>
    </lineage>
</organism>
<name>A0A1F7WGE1_9BACT</name>
<sequence>MHNVYDVRSQSSYTTLLPYPEKDQKLGNHVWCYLTALKVIEDIGIFSSLDLELPFLREISCDIRPMNEDADRLELYFEGLRNLYANEPNLDKYGRLFCDWGLGREVVDSVLAAAAEIDADANIKSRALAIYEEVLKNFKIRNI</sequence>
<comment type="caution">
    <text evidence="1">The sequence shown here is derived from an EMBL/GenBank/DDBJ whole genome shotgun (WGS) entry which is preliminary data.</text>
</comment>
<dbReference type="EMBL" id="MGFG01000017">
    <property type="protein sequence ID" value="OGM01105.1"/>
    <property type="molecule type" value="Genomic_DNA"/>
</dbReference>